<dbReference type="SUPFAM" id="SSF57850">
    <property type="entry name" value="RING/U-box"/>
    <property type="match status" value="1"/>
</dbReference>
<keyword evidence="1" id="KW-0479">Metal-binding</keyword>
<dbReference type="GO" id="GO:0016567">
    <property type="term" value="P:protein ubiquitination"/>
    <property type="evidence" value="ECO:0007669"/>
    <property type="project" value="TreeGrafter"/>
</dbReference>
<organism evidence="3 4">
    <name type="scientific">Effrenium voratum</name>
    <dbReference type="NCBI Taxonomy" id="2562239"/>
    <lineage>
        <taxon>Eukaryota</taxon>
        <taxon>Sar</taxon>
        <taxon>Alveolata</taxon>
        <taxon>Dinophyceae</taxon>
        <taxon>Suessiales</taxon>
        <taxon>Symbiodiniaceae</taxon>
        <taxon>Effrenium</taxon>
    </lineage>
</organism>
<keyword evidence="4" id="KW-1185">Reference proteome</keyword>
<dbReference type="InterPro" id="IPR045194">
    <property type="entry name" value="MGRN1/RNF157-like"/>
</dbReference>
<name>A0AA36JQT6_9DINO</name>
<dbReference type="PANTHER" id="PTHR22996:SF0">
    <property type="entry name" value="RE60872P-RELATED"/>
    <property type="match status" value="1"/>
</dbReference>
<dbReference type="Proteomes" id="UP001178507">
    <property type="component" value="Unassembled WGS sequence"/>
</dbReference>
<dbReference type="Pfam" id="PF13920">
    <property type="entry name" value="zf-C3HC4_3"/>
    <property type="match status" value="1"/>
</dbReference>
<dbReference type="InterPro" id="IPR001841">
    <property type="entry name" value="Znf_RING"/>
</dbReference>
<dbReference type="PROSITE" id="PS50089">
    <property type="entry name" value="ZF_RING_2"/>
    <property type="match status" value="1"/>
</dbReference>
<dbReference type="GO" id="GO:0008270">
    <property type="term" value="F:zinc ion binding"/>
    <property type="evidence" value="ECO:0007669"/>
    <property type="project" value="UniProtKB-KW"/>
</dbReference>
<dbReference type="Gene3D" id="3.30.40.10">
    <property type="entry name" value="Zinc/RING finger domain, C3HC4 (zinc finger)"/>
    <property type="match status" value="1"/>
</dbReference>
<dbReference type="PANTHER" id="PTHR22996">
    <property type="entry name" value="MAHOGUNIN"/>
    <property type="match status" value="1"/>
</dbReference>
<sequence length="622" mass="67797">MLLGQCDSIVWASIQISSSGRGVGLRQGSVTAPGTLCSQLAGRDAVSVESKVDPPAGLRCRDGRGQSASLMAWTAAILVRHFLIFALGKADIALPSSVVVHGRRGRNSNINGVYIRDSACEGRASACYRRPDHAGGQPIFLYFEGEWRLGLSPDDGSVWAFARSVSPSPLLIDRSWEVWDGQRVVQDPHLRVSDLSLIPQVLLLSFDNSLGLQQIQGVLMQQPGLWDGRPYYKHTAYQELYLLCSVAEGHWRLGPLPLQAAPGRPSGPVRPLLLSRSPATLPQEIVEPWMFPGMEALPEGAMRLTPVDGVPLPRPVAHPRHVVIEGLAAGKGVGNGVYRLVSESNGKPVYNKADAVRAASLWFARGDWRIGPSVEDGRVWAHATADLPSDASWKADDGSAEEVRILDARVAIPHSITISGTEFVQESRLCDARPVYGATLPKATSGDAKEAIKVFLYFRAHESEWWLGPEVGGSECLARARGSLFHVIPPETLKWHMEAMEATEVEAMSPRGWLLPESDLDIKPDEVPDISSFLGLVCSLATAMSGIALWSLRGSWITGAKKSRSHQSKSETELACVVCLEAPRQILLMPCRHVCCCKECSERLERCPMCRTETTSLAEVFL</sequence>
<evidence type="ECO:0000259" key="2">
    <source>
        <dbReference type="PROSITE" id="PS50089"/>
    </source>
</evidence>
<evidence type="ECO:0000256" key="1">
    <source>
        <dbReference type="PROSITE-ProRule" id="PRU00175"/>
    </source>
</evidence>
<evidence type="ECO:0000313" key="4">
    <source>
        <dbReference type="Proteomes" id="UP001178507"/>
    </source>
</evidence>
<reference evidence="3" key="1">
    <citation type="submission" date="2023-08" db="EMBL/GenBank/DDBJ databases">
        <authorList>
            <person name="Chen Y."/>
            <person name="Shah S."/>
            <person name="Dougan E. K."/>
            <person name="Thang M."/>
            <person name="Chan C."/>
        </authorList>
    </citation>
    <scope>NUCLEOTIDE SEQUENCE</scope>
</reference>
<gene>
    <name evidence="3" type="ORF">EVOR1521_LOCUS30521</name>
</gene>
<feature type="domain" description="RING-type" evidence="2">
    <location>
        <begin position="576"/>
        <end position="611"/>
    </location>
</feature>
<accession>A0AA36JQT6</accession>
<keyword evidence="1" id="KW-0862">Zinc</keyword>
<proteinExistence type="predicted"/>
<keyword evidence="1" id="KW-0863">Zinc-finger</keyword>
<dbReference type="EMBL" id="CAUJNA010003768">
    <property type="protein sequence ID" value="CAJ1409423.1"/>
    <property type="molecule type" value="Genomic_DNA"/>
</dbReference>
<protein>
    <recommendedName>
        <fullName evidence="2">RING-type domain-containing protein</fullName>
    </recommendedName>
</protein>
<dbReference type="CDD" id="cd16787">
    <property type="entry name" value="mRING-HC-C3HC5_CGRF1"/>
    <property type="match status" value="1"/>
</dbReference>
<dbReference type="AlphaFoldDB" id="A0AA36JQT6"/>
<dbReference type="InterPro" id="IPR013083">
    <property type="entry name" value="Znf_RING/FYVE/PHD"/>
</dbReference>
<evidence type="ECO:0000313" key="3">
    <source>
        <dbReference type="EMBL" id="CAJ1409423.1"/>
    </source>
</evidence>
<comment type="caution">
    <text evidence="3">The sequence shown here is derived from an EMBL/GenBank/DDBJ whole genome shotgun (WGS) entry which is preliminary data.</text>
</comment>
<dbReference type="GO" id="GO:0061630">
    <property type="term" value="F:ubiquitin protein ligase activity"/>
    <property type="evidence" value="ECO:0007669"/>
    <property type="project" value="UniProtKB-EC"/>
</dbReference>